<evidence type="ECO:0000313" key="3">
    <source>
        <dbReference type="Proteomes" id="UP000664056"/>
    </source>
</evidence>
<dbReference type="AlphaFoldDB" id="A0AAW4HHP5"/>
<comment type="caution">
    <text evidence="1">The sequence shown here is derived from an EMBL/GenBank/DDBJ whole genome shotgun (WGS) entry which is preliminary data.</text>
</comment>
<dbReference type="RefSeq" id="WP_206623181.1">
    <property type="nucleotide sequence ID" value="NZ_JAFKOQ010000043.1"/>
</dbReference>
<proteinExistence type="predicted"/>
<dbReference type="Proteomes" id="UP000664056">
    <property type="component" value="Unassembled WGS sequence"/>
</dbReference>
<accession>A0AAW4HHP5</accession>
<reference evidence="1" key="1">
    <citation type="submission" date="2021-03" db="EMBL/GenBank/DDBJ databases">
        <title>Study of the foodborne Vibrio vulnificus isolates from China.</title>
        <authorList>
            <person name="Zheng Z."/>
            <person name="Ye L."/>
        </authorList>
    </citation>
    <scope>NUCLEOTIDE SEQUENCE</scope>
    <source>
        <strain evidence="1">Vv1582</strain>
    </source>
</reference>
<dbReference type="EMBL" id="JAFKOQ010000048">
    <property type="protein sequence ID" value="MBN8124578.1"/>
    <property type="molecule type" value="Genomic_DNA"/>
</dbReference>
<sequence length="45" mass="4893">MKFNKATMMTMGATALFTLVIIAIINNTKALKAVSETVNGDKGWF</sequence>
<dbReference type="EMBL" id="JAFKOQ010000043">
    <property type="protein sequence ID" value="MBN8124544.1"/>
    <property type="molecule type" value="Genomic_DNA"/>
</dbReference>
<gene>
    <name evidence="1" type="ORF">J0J18_22790</name>
    <name evidence="2" type="ORF">J0J18_22980</name>
</gene>
<name>A0AAW4HHP5_VIBVL</name>
<protein>
    <submittedName>
        <fullName evidence="1">Uncharacterized protein</fullName>
    </submittedName>
</protein>
<evidence type="ECO:0000313" key="1">
    <source>
        <dbReference type="EMBL" id="MBN8124544.1"/>
    </source>
</evidence>
<organism evidence="1 3">
    <name type="scientific">Vibrio vulnificus</name>
    <dbReference type="NCBI Taxonomy" id="672"/>
    <lineage>
        <taxon>Bacteria</taxon>
        <taxon>Pseudomonadati</taxon>
        <taxon>Pseudomonadota</taxon>
        <taxon>Gammaproteobacteria</taxon>
        <taxon>Vibrionales</taxon>
        <taxon>Vibrionaceae</taxon>
        <taxon>Vibrio</taxon>
    </lineage>
</organism>
<evidence type="ECO:0000313" key="2">
    <source>
        <dbReference type="EMBL" id="MBN8124578.1"/>
    </source>
</evidence>